<feature type="compositionally biased region" description="Basic and acidic residues" evidence="1">
    <location>
        <begin position="52"/>
        <end position="61"/>
    </location>
</feature>
<dbReference type="AlphaFoldDB" id="A0AAD8Y412"/>
<reference evidence="2" key="1">
    <citation type="submission" date="2023-06" db="EMBL/GenBank/DDBJ databases">
        <title>Survivors Of The Sea: Transcriptome response of Skeletonema marinoi to long-term dormancy.</title>
        <authorList>
            <person name="Pinder M.I.M."/>
            <person name="Kourtchenko O."/>
            <person name="Robertson E.K."/>
            <person name="Larsson T."/>
            <person name="Maumus F."/>
            <person name="Osuna-Cruz C.M."/>
            <person name="Vancaester E."/>
            <person name="Stenow R."/>
            <person name="Vandepoele K."/>
            <person name="Ploug H."/>
            <person name="Bruchert V."/>
            <person name="Godhe A."/>
            <person name="Topel M."/>
        </authorList>
    </citation>
    <scope>NUCLEOTIDE SEQUENCE</scope>
    <source>
        <strain evidence="2">R05AC</strain>
    </source>
</reference>
<feature type="region of interest" description="Disordered" evidence="1">
    <location>
        <begin position="45"/>
        <end position="91"/>
    </location>
</feature>
<feature type="region of interest" description="Disordered" evidence="1">
    <location>
        <begin position="198"/>
        <end position="229"/>
    </location>
</feature>
<proteinExistence type="predicted"/>
<organism evidence="2 3">
    <name type="scientific">Skeletonema marinoi</name>
    <dbReference type="NCBI Taxonomy" id="267567"/>
    <lineage>
        <taxon>Eukaryota</taxon>
        <taxon>Sar</taxon>
        <taxon>Stramenopiles</taxon>
        <taxon>Ochrophyta</taxon>
        <taxon>Bacillariophyta</taxon>
        <taxon>Coscinodiscophyceae</taxon>
        <taxon>Thalassiosirophycidae</taxon>
        <taxon>Thalassiosirales</taxon>
        <taxon>Skeletonemataceae</taxon>
        <taxon>Skeletonema</taxon>
        <taxon>Skeletonema marinoi-dohrnii complex</taxon>
    </lineage>
</organism>
<gene>
    <name evidence="2" type="ORF">QTG54_010929</name>
</gene>
<evidence type="ECO:0000256" key="1">
    <source>
        <dbReference type="SAM" id="MobiDB-lite"/>
    </source>
</evidence>
<comment type="caution">
    <text evidence="2">The sequence shown here is derived from an EMBL/GenBank/DDBJ whole genome shotgun (WGS) entry which is preliminary data.</text>
</comment>
<sequence>MNNSSSDQHEIIGGIIGVPNHDREKGIDGCSHNIGDDSTCISALSWGGSLRPQHEPIDQRQPHRRTSQGTERRLHPFPWSTPDDSDIVPDKHHSVEQTGFSFESTDAAAATNDTGRPLRRSSLVANESSLDASWFALRGVMSTDSFKRYKQELKQNVIREASSNNLQGMASSAINNSLHRRSRRASTGMGDLHNEQFQFEGAPSSPRGNSSSHEKRTSLRGQPKTMHRVQKSLSLDDGLDKLVQSFISSFRDGDEQRNRTSAHLIQSKLSKSDGQIIEIEGASGLKSGLSSEELQVLTNMMRRLSNSESDRYSEQQELYNDEILNADTCDSANRILSTDMLLRSNDHPKLG</sequence>
<keyword evidence="3" id="KW-1185">Reference proteome</keyword>
<evidence type="ECO:0000313" key="2">
    <source>
        <dbReference type="EMBL" id="KAK1738260.1"/>
    </source>
</evidence>
<dbReference type="Proteomes" id="UP001224775">
    <property type="component" value="Unassembled WGS sequence"/>
</dbReference>
<evidence type="ECO:0000313" key="3">
    <source>
        <dbReference type="Proteomes" id="UP001224775"/>
    </source>
</evidence>
<protein>
    <submittedName>
        <fullName evidence="2">Uncharacterized protein</fullName>
    </submittedName>
</protein>
<dbReference type="EMBL" id="JATAAI010000021">
    <property type="protein sequence ID" value="KAK1738260.1"/>
    <property type="molecule type" value="Genomic_DNA"/>
</dbReference>
<name>A0AAD8Y412_9STRA</name>
<accession>A0AAD8Y412</accession>